<feature type="compositionally biased region" description="Basic and acidic residues" evidence="1">
    <location>
        <begin position="73"/>
        <end position="84"/>
    </location>
</feature>
<gene>
    <name evidence="2" type="ORF">SCHCODRAFT_105671</name>
</gene>
<keyword evidence="3" id="KW-1185">Reference proteome</keyword>
<dbReference type="EMBL" id="GL377303">
    <property type="protein sequence ID" value="EFJ00279.1"/>
    <property type="molecule type" value="Genomic_DNA"/>
</dbReference>
<proteinExistence type="predicted"/>
<evidence type="ECO:0000256" key="1">
    <source>
        <dbReference type="SAM" id="MobiDB-lite"/>
    </source>
</evidence>
<dbReference type="InParanoid" id="D8PWV1"/>
<feature type="compositionally biased region" description="Pro residues" evidence="1">
    <location>
        <begin position="108"/>
        <end position="125"/>
    </location>
</feature>
<dbReference type="AlphaFoldDB" id="D8PWV1"/>
<dbReference type="Proteomes" id="UP000007431">
    <property type="component" value="Unassembled WGS sequence"/>
</dbReference>
<feature type="region of interest" description="Disordered" evidence="1">
    <location>
        <begin position="1"/>
        <end position="59"/>
    </location>
</feature>
<sequence length="170" mass="18560">MSSASRDKQTPLAPCLDEPTPLPDSGRPLIRPQRTPRRVSRTPPPHTNRTPPRDMSAHLWRVYPHETGPLLAEIRHPSRSETRGRVSQSLLQLGARQIDPSPSDSPHVAPPAPFSRPFGKPPPIDSPALCPSHRAPNPSPLVAPRPSPPRLSSPPSLLIPPTAEPAREQE</sequence>
<feature type="non-terminal residue" evidence="2">
    <location>
        <position position="170"/>
    </location>
</feature>
<feature type="compositionally biased region" description="Pro residues" evidence="1">
    <location>
        <begin position="137"/>
        <end position="152"/>
    </location>
</feature>
<accession>D8PWV1</accession>
<dbReference type="VEuPathDB" id="FungiDB:SCHCODRAFT_02606175"/>
<organism evidence="3">
    <name type="scientific">Schizophyllum commune (strain H4-8 / FGSC 9210)</name>
    <name type="common">Split gill fungus</name>
    <dbReference type="NCBI Taxonomy" id="578458"/>
    <lineage>
        <taxon>Eukaryota</taxon>
        <taxon>Fungi</taxon>
        <taxon>Dikarya</taxon>
        <taxon>Basidiomycota</taxon>
        <taxon>Agaricomycotina</taxon>
        <taxon>Agaricomycetes</taxon>
        <taxon>Agaricomycetidae</taxon>
        <taxon>Agaricales</taxon>
        <taxon>Schizophyllaceae</taxon>
        <taxon>Schizophyllum</taxon>
    </lineage>
</organism>
<protein>
    <submittedName>
        <fullName evidence="2">Uncharacterized protein</fullName>
    </submittedName>
</protein>
<reference evidence="2 3" key="1">
    <citation type="journal article" date="2010" name="Nat. Biotechnol.">
        <title>Genome sequence of the model mushroom Schizophyllum commune.</title>
        <authorList>
            <person name="Ohm R.A."/>
            <person name="de Jong J.F."/>
            <person name="Lugones L.G."/>
            <person name="Aerts A."/>
            <person name="Kothe E."/>
            <person name="Stajich J.E."/>
            <person name="de Vries R.P."/>
            <person name="Record E."/>
            <person name="Levasseur A."/>
            <person name="Baker S.E."/>
            <person name="Bartholomew K.A."/>
            <person name="Coutinho P.M."/>
            <person name="Erdmann S."/>
            <person name="Fowler T.J."/>
            <person name="Gathman A.C."/>
            <person name="Lombard V."/>
            <person name="Henrissat B."/>
            <person name="Knabe N."/>
            <person name="Kuees U."/>
            <person name="Lilly W.W."/>
            <person name="Lindquist E."/>
            <person name="Lucas S."/>
            <person name="Magnuson J.K."/>
            <person name="Piumi F."/>
            <person name="Raudaskoski M."/>
            <person name="Salamov A."/>
            <person name="Schmutz J."/>
            <person name="Schwarze F.W.M.R."/>
            <person name="vanKuyk P.A."/>
            <person name="Horton J.S."/>
            <person name="Grigoriev I.V."/>
            <person name="Woesten H.A.B."/>
        </authorList>
    </citation>
    <scope>NUCLEOTIDE SEQUENCE [LARGE SCALE GENOMIC DNA]</scope>
    <source>
        <strain evidence="3">H4-8 / FGSC 9210</strain>
    </source>
</reference>
<dbReference type="HOGENOM" id="CLU_1571551_0_0_1"/>
<evidence type="ECO:0000313" key="2">
    <source>
        <dbReference type="EMBL" id="EFJ00279.1"/>
    </source>
</evidence>
<name>D8PWV1_SCHCM</name>
<dbReference type="OMA" id="FIGIEPR"/>
<evidence type="ECO:0000313" key="3">
    <source>
        <dbReference type="Proteomes" id="UP000007431"/>
    </source>
</evidence>
<feature type="region of interest" description="Disordered" evidence="1">
    <location>
        <begin position="71"/>
        <end position="170"/>
    </location>
</feature>